<reference evidence="3" key="1">
    <citation type="submission" date="2023-06" db="EMBL/GenBank/DDBJ databases">
        <authorList>
            <person name="Kurt Z."/>
        </authorList>
    </citation>
    <scope>NUCLEOTIDE SEQUENCE</scope>
</reference>
<keyword evidence="5" id="KW-1185">Reference proteome</keyword>
<dbReference type="AlphaFoldDB" id="A0AA86UJK3"/>
<dbReference type="InterPro" id="IPR001611">
    <property type="entry name" value="Leu-rich_rpt"/>
</dbReference>
<organism evidence="3">
    <name type="scientific">Hexamita inflata</name>
    <dbReference type="NCBI Taxonomy" id="28002"/>
    <lineage>
        <taxon>Eukaryota</taxon>
        <taxon>Metamonada</taxon>
        <taxon>Diplomonadida</taxon>
        <taxon>Hexamitidae</taxon>
        <taxon>Hexamitinae</taxon>
        <taxon>Hexamita</taxon>
    </lineage>
</organism>
<comment type="caution">
    <text evidence="3">The sequence shown here is derived from an EMBL/GenBank/DDBJ whole genome shotgun (WGS) entry which is preliminary data.</text>
</comment>
<keyword evidence="1" id="KW-0433">Leucine-rich repeat</keyword>
<dbReference type="Pfam" id="PF12799">
    <property type="entry name" value="LRR_4"/>
    <property type="match status" value="1"/>
</dbReference>
<dbReference type="PANTHER" id="PTHR46652">
    <property type="entry name" value="LEUCINE-RICH REPEAT AND IQ DOMAIN-CONTAINING PROTEIN 1-RELATED"/>
    <property type="match status" value="1"/>
</dbReference>
<accession>A0AA86UJK3</accession>
<evidence type="ECO:0000313" key="3">
    <source>
        <dbReference type="EMBL" id="CAI9953667.1"/>
    </source>
</evidence>
<protein>
    <submittedName>
        <fullName evidence="3">Leucine Rich Repeat Protein</fullName>
    </submittedName>
</protein>
<evidence type="ECO:0000256" key="1">
    <source>
        <dbReference type="ARBA" id="ARBA00022614"/>
    </source>
</evidence>
<evidence type="ECO:0000313" key="5">
    <source>
        <dbReference type="Proteomes" id="UP001642409"/>
    </source>
</evidence>
<dbReference type="InterPro" id="IPR050836">
    <property type="entry name" value="SDS22/Internalin_LRR"/>
</dbReference>
<dbReference type="EMBL" id="CAXDID020000107">
    <property type="protein sequence ID" value="CAL6028563.1"/>
    <property type="molecule type" value="Genomic_DNA"/>
</dbReference>
<keyword evidence="2" id="KW-0677">Repeat</keyword>
<dbReference type="InterPro" id="IPR025875">
    <property type="entry name" value="Leu-rich_rpt_4"/>
</dbReference>
<dbReference type="Pfam" id="PF13516">
    <property type="entry name" value="LRR_6"/>
    <property type="match status" value="2"/>
</dbReference>
<evidence type="ECO:0000256" key="2">
    <source>
        <dbReference type="ARBA" id="ARBA00022737"/>
    </source>
</evidence>
<dbReference type="InterPro" id="IPR032675">
    <property type="entry name" value="LRR_dom_sf"/>
</dbReference>
<reference evidence="4 5" key="2">
    <citation type="submission" date="2024-07" db="EMBL/GenBank/DDBJ databases">
        <authorList>
            <person name="Akdeniz Z."/>
        </authorList>
    </citation>
    <scope>NUCLEOTIDE SEQUENCE [LARGE SCALE GENOMIC DNA]</scope>
</reference>
<evidence type="ECO:0000313" key="4">
    <source>
        <dbReference type="EMBL" id="CAL6028563.1"/>
    </source>
</evidence>
<dbReference type="PANTHER" id="PTHR46652:SF7">
    <property type="entry name" value="LEUCINE-RICH REPEAT AND IQ DOMAIN-CONTAINING PROTEIN 1"/>
    <property type="match status" value="1"/>
</dbReference>
<gene>
    <name evidence="4" type="ORF">HINF_LOCUS31869</name>
    <name evidence="3" type="ORF">HINF_LOCUS41312</name>
</gene>
<sequence length="354" mass="41483">MQKQLDEITTFGQIYRQKQINITKQQNSQYNESQFVKKQLPLIYQNEIMINKYRDRIVNGELTIYNEDQIDQFKFMPQFWQYFTTVTKLKLVGFQNIQIEDLDNIRELVIEGGNVNIYNVKFLHKFCYSGHGIVRITTNFQSVDNFSVSGAKIKCNNHIDKIQFNDIIKSLTLSSVKITDLHNIKGCNQLEYLNLSHNEISDANFLINICKLTYLDVSFNKLQNFNAIKNNSELQHLNISNNQISNISVLKTFTKLVHFDASNNKIQDVKALENNSDLEYLDVSNNPVKYICLNKFVKLRHVNLLNTEIYEFPEVIQQDLQSFQIKLQKQRSNILLLPQNISLAFFLYYSKFSV</sequence>
<dbReference type="Proteomes" id="UP001642409">
    <property type="component" value="Unassembled WGS sequence"/>
</dbReference>
<dbReference type="Gene3D" id="3.80.10.10">
    <property type="entry name" value="Ribonuclease Inhibitor"/>
    <property type="match status" value="1"/>
</dbReference>
<dbReference type="EMBL" id="CATOUU010000840">
    <property type="protein sequence ID" value="CAI9953667.1"/>
    <property type="molecule type" value="Genomic_DNA"/>
</dbReference>
<name>A0AA86UJK3_9EUKA</name>
<dbReference type="PROSITE" id="PS51450">
    <property type="entry name" value="LRR"/>
    <property type="match status" value="2"/>
</dbReference>
<dbReference type="SUPFAM" id="SSF52058">
    <property type="entry name" value="L domain-like"/>
    <property type="match status" value="1"/>
</dbReference>
<proteinExistence type="predicted"/>